<gene>
    <name evidence="1" type="ORF">LZ480_06995</name>
</gene>
<dbReference type="InterPro" id="IPR036390">
    <property type="entry name" value="WH_DNA-bd_sf"/>
</dbReference>
<dbReference type="RefSeq" id="WP_241368700.1">
    <property type="nucleotide sequence ID" value="NZ_JAKZFC010000002.1"/>
</dbReference>
<organism evidence="1 2">
    <name type="scientific">Solibacillus palustris</name>
    <dbReference type="NCBI Taxonomy" id="2908203"/>
    <lineage>
        <taxon>Bacteria</taxon>
        <taxon>Bacillati</taxon>
        <taxon>Bacillota</taxon>
        <taxon>Bacilli</taxon>
        <taxon>Bacillales</taxon>
        <taxon>Caryophanaceae</taxon>
        <taxon>Solibacillus</taxon>
    </lineage>
</organism>
<proteinExistence type="predicted"/>
<reference evidence="1 2" key="1">
    <citation type="submission" date="2022-03" db="EMBL/GenBank/DDBJ databases">
        <authorList>
            <person name="Jo J.-H."/>
            <person name="Im W.-T."/>
        </authorList>
    </citation>
    <scope>NUCLEOTIDE SEQUENCE [LARGE SCALE GENOMIC DNA]</scope>
    <source>
        <strain evidence="1 2">MA9</strain>
    </source>
</reference>
<dbReference type="Proteomes" id="UP001316087">
    <property type="component" value="Unassembled WGS sequence"/>
</dbReference>
<keyword evidence="2" id="KW-1185">Reference proteome</keyword>
<dbReference type="Gene3D" id="3.30.70.270">
    <property type="match status" value="1"/>
</dbReference>
<evidence type="ECO:0000313" key="2">
    <source>
        <dbReference type="Proteomes" id="UP001316087"/>
    </source>
</evidence>
<name>A0ABS9UCE2_9BACL</name>
<comment type="caution">
    <text evidence="1">The sequence shown here is derived from an EMBL/GenBank/DDBJ whole genome shotgun (WGS) entry which is preliminary data.</text>
</comment>
<accession>A0ABS9UCE2</accession>
<dbReference type="EMBL" id="JAKZFC010000002">
    <property type="protein sequence ID" value="MCH7321638.1"/>
    <property type="molecule type" value="Genomic_DNA"/>
</dbReference>
<dbReference type="SUPFAM" id="SSF46785">
    <property type="entry name" value="Winged helix' DNA-binding domain"/>
    <property type="match status" value="1"/>
</dbReference>
<sequence>MGIRLGIIGVEDNLELMGSVASEYSEFTNSLFLHTRSEDVIDILESHQHDIDMWLFSGYTPYLIAKEWGKVEKPMFFVKYPGSSLYKTLYYALYQHNLNMNELSFDCFTPSELKQVFEELAVSFTSNHLKMYEGSAELLVKHHYELWKTGKTKAAVTCVWAVSNELKKMGVPVFRVTPTKSAIQTTLNLALRTNEMLLFKNKQIAVQMFEINNMFGLSKNMYSSDEIYNKEIGITQKLLIYSKKVQGSLKTVGPGRYVIFSTRGELSDITGNFTTVPDVEEIKQLSQQDITCGIGIGQSAYEAEINAGKALLHAKEYKNGAWMVFLDNKTINGPLGKPEKITYTYESKKYQAISERTLLSVATISKVDSILGKIGKSEITAHELGQHLQIMPRSARRILDQLLKNGFAKEIAEETPHPRGRPRKIYRVLL</sequence>
<dbReference type="InterPro" id="IPR043128">
    <property type="entry name" value="Rev_trsase/Diguanyl_cyclase"/>
</dbReference>
<evidence type="ECO:0000313" key="1">
    <source>
        <dbReference type="EMBL" id="MCH7321638.1"/>
    </source>
</evidence>
<protein>
    <submittedName>
        <fullName evidence="1">ArsR family transcriptional regulator</fullName>
    </submittedName>
</protein>